<dbReference type="Proteomes" id="UP000789901">
    <property type="component" value="Unassembled WGS sequence"/>
</dbReference>
<reference evidence="1 2" key="1">
    <citation type="submission" date="2021-06" db="EMBL/GenBank/DDBJ databases">
        <authorList>
            <person name="Kallberg Y."/>
            <person name="Tangrot J."/>
            <person name="Rosling A."/>
        </authorList>
    </citation>
    <scope>NUCLEOTIDE SEQUENCE [LARGE SCALE GENOMIC DNA]</scope>
    <source>
        <strain evidence="1 2">120-4 pot B 10/14</strain>
    </source>
</reference>
<proteinExistence type="predicted"/>
<evidence type="ECO:0000313" key="2">
    <source>
        <dbReference type="Proteomes" id="UP000789901"/>
    </source>
</evidence>
<accession>A0ABN7XE97</accession>
<feature type="non-terminal residue" evidence="1">
    <location>
        <position position="135"/>
    </location>
</feature>
<evidence type="ECO:0000313" key="1">
    <source>
        <dbReference type="EMBL" id="CAG8853549.1"/>
    </source>
</evidence>
<gene>
    <name evidence="1" type="ORF">GMARGA_LOCUS42370</name>
</gene>
<organism evidence="1 2">
    <name type="scientific">Gigaspora margarita</name>
    <dbReference type="NCBI Taxonomy" id="4874"/>
    <lineage>
        <taxon>Eukaryota</taxon>
        <taxon>Fungi</taxon>
        <taxon>Fungi incertae sedis</taxon>
        <taxon>Mucoromycota</taxon>
        <taxon>Glomeromycotina</taxon>
        <taxon>Glomeromycetes</taxon>
        <taxon>Diversisporales</taxon>
        <taxon>Gigasporaceae</taxon>
        <taxon>Gigaspora</taxon>
    </lineage>
</organism>
<dbReference type="EMBL" id="CAJVQB010125803">
    <property type="protein sequence ID" value="CAG8853549.1"/>
    <property type="molecule type" value="Genomic_DNA"/>
</dbReference>
<name>A0ABN7XE97_GIGMA</name>
<sequence length="135" mass="14502">GCETILEISDLVGTIIGDAILMDAIIGSLIGDSGLIGAMIGDNPVVFCVLVVKCDRSRFGRVIPDECPVTGSFWGVAIPENLRQLKKHPYESNDTRLCHIHHSKIYNIGTGGTSVFSSPFSRVIQDSIQVKSSAN</sequence>
<feature type="non-terminal residue" evidence="1">
    <location>
        <position position="1"/>
    </location>
</feature>
<comment type="caution">
    <text evidence="1">The sequence shown here is derived from an EMBL/GenBank/DDBJ whole genome shotgun (WGS) entry which is preliminary data.</text>
</comment>
<keyword evidence="2" id="KW-1185">Reference proteome</keyword>
<protein>
    <submittedName>
        <fullName evidence="1">1240_t:CDS:1</fullName>
    </submittedName>
</protein>